<sequence>MKKSLLILVLAALSLSAITACNSNTPKTTVVKPKSKYMCTMHPDLSFDKPGTCSKCGMELVERDTTGGK</sequence>
<dbReference type="EMBL" id="BAAAZC010000019">
    <property type="protein sequence ID" value="GAA3976265.1"/>
    <property type="molecule type" value="Genomic_DNA"/>
</dbReference>
<feature type="signal peptide" evidence="1">
    <location>
        <begin position="1"/>
        <end position="19"/>
    </location>
</feature>
<evidence type="ECO:0000259" key="2">
    <source>
        <dbReference type="Pfam" id="PF19335"/>
    </source>
</evidence>
<reference evidence="4" key="1">
    <citation type="journal article" date="2019" name="Int. J. Syst. Evol. Microbiol.">
        <title>The Global Catalogue of Microorganisms (GCM) 10K type strain sequencing project: providing services to taxonomists for standard genome sequencing and annotation.</title>
        <authorList>
            <consortium name="The Broad Institute Genomics Platform"/>
            <consortium name="The Broad Institute Genome Sequencing Center for Infectious Disease"/>
            <person name="Wu L."/>
            <person name="Ma J."/>
        </authorList>
    </citation>
    <scope>NUCLEOTIDE SEQUENCE [LARGE SCALE GENOMIC DNA]</scope>
    <source>
        <strain evidence="4">JCM 16601</strain>
    </source>
</reference>
<protein>
    <recommendedName>
        <fullName evidence="2">Heavy metal binding domain-containing protein</fullName>
    </recommendedName>
</protein>
<keyword evidence="1" id="KW-0732">Signal</keyword>
<proteinExistence type="predicted"/>
<dbReference type="RefSeq" id="WP_259087371.1">
    <property type="nucleotide sequence ID" value="NZ_BAAAZC010000019.1"/>
</dbReference>
<comment type="caution">
    <text evidence="3">The sequence shown here is derived from an EMBL/GenBank/DDBJ whole genome shotgun (WGS) entry which is preliminary data.</text>
</comment>
<dbReference type="Proteomes" id="UP001500742">
    <property type="component" value="Unassembled WGS sequence"/>
</dbReference>
<dbReference type="PROSITE" id="PS51257">
    <property type="entry name" value="PROKAR_LIPOPROTEIN"/>
    <property type="match status" value="1"/>
</dbReference>
<gene>
    <name evidence="3" type="ORF">GCM10022210_28700</name>
</gene>
<feature type="chain" id="PRO_5045084113" description="Heavy metal binding domain-containing protein" evidence="1">
    <location>
        <begin position="20"/>
        <end position="69"/>
    </location>
</feature>
<evidence type="ECO:0000313" key="3">
    <source>
        <dbReference type="EMBL" id="GAA3976265.1"/>
    </source>
</evidence>
<dbReference type="InterPro" id="IPR045800">
    <property type="entry name" value="HMBD"/>
</dbReference>
<evidence type="ECO:0000256" key="1">
    <source>
        <dbReference type="SAM" id="SignalP"/>
    </source>
</evidence>
<name>A0ABP7Q5G5_9SPHI</name>
<organism evidence="3 4">
    <name type="scientific">Mucilaginibacter dorajii</name>
    <dbReference type="NCBI Taxonomy" id="692994"/>
    <lineage>
        <taxon>Bacteria</taxon>
        <taxon>Pseudomonadati</taxon>
        <taxon>Bacteroidota</taxon>
        <taxon>Sphingobacteriia</taxon>
        <taxon>Sphingobacteriales</taxon>
        <taxon>Sphingobacteriaceae</taxon>
        <taxon>Mucilaginibacter</taxon>
    </lineage>
</organism>
<keyword evidence="4" id="KW-1185">Reference proteome</keyword>
<dbReference type="Pfam" id="PF19335">
    <property type="entry name" value="HMBD"/>
    <property type="match status" value="1"/>
</dbReference>
<accession>A0ABP7Q5G5</accession>
<evidence type="ECO:0000313" key="4">
    <source>
        <dbReference type="Proteomes" id="UP001500742"/>
    </source>
</evidence>
<feature type="domain" description="Heavy metal binding" evidence="2">
    <location>
        <begin position="36"/>
        <end position="62"/>
    </location>
</feature>